<dbReference type="EMBL" id="AXCM01007826">
    <property type="status" value="NOT_ANNOTATED_CDS"/>
    <property type="molecule type" value="Genomic_DNA"/>
</dbReference>
<reference evidence="1" key="2">
    <citation type="submission" date="2020-05" db="UniProtKB">
        <authorList>
            <consortium name="EnsemblMetazoa"/>
        </authorList>
    </citation>
    <scope>IDENTIFICATION</scope>
    <source>
        <strain evidence="1">A-37</strain>
    </source>
</reference>
<sequence length="162" mass="17034">MRNTGFRLIFGLPRSFSISWKVRCFFGPWCGRGLLLPAVPLVLLDFFNDNAAPCSGTPPSPIGGAGELVDFPPTGEADAFDILVDGTISSVGPGLVAANAAASRRSRLNSLWESRSSARSVTVKLGAGLLVLVSVGTWDVWPPCGDGSWEVDANSPTATQVE</sequence>
<dbReference type="VEuPathDB" id="VectorBase:ACUA012917"/>
<dbReference type="AlphaFoldDB" id="A0A182M9P3"/>
<protein>
    <submittedName>
        <fullName evidence="1">Uncharacterized protein</fullName>
    </submittedName>
</protein>
<dbReference type="Proteomes" id="UP000075883">
    <property type="component" value="Unassembled WGS sequence"/>
</dbReference>
<accession>A0A182M9P3</accession>
<keyword evidence="2" id="KW-1185">Reference proteome</keyword>
<evidence type="ECO:0000313" key="1">
    <source>
        <dbReference type="EnsemblMetazoa" id="ACUA012917-PA"/>
    </source>
</evidence>
<name>A0A182M9P3_9DIPT</name>
<proteinExistence type="predicted"/>
<reference evidence="2" key="1">
    <citation type="submission" date="2013-09" db="EMBL/GenBank/DDBJ databases">
        <title>The Genome Sequence of Anopheles culicifacies species A.</title>
        <authorList>
            <consortium name="The Broad Institute Genomics Platform"/>
            <person name="Neafsey D.E."/>
            <person name="Besansky N."/>
            <person name="Howell P."/>
            <person name="Walton C."/>
            <person name="Young S.K."/>
            <person name="Zeng Q."/>
            <person name="Gargeya S."/>
            <person name="Fitzgerald M."/>
            <person name="Haas B."/>
            <person name="Abouelleil A."/>
            <person name="Allen A.W."/>
            <person name="Alvarado L."/>
            <person name="Arachchi H.M."/>
            <person name="Berlin A.M."/>
            <person name="Chapman S.B."/>
            <person name="Gainer-Dewar J."/>
            <person name="Goldberg J."/>
            <person name="Griggs A."/>
            <person name="Gujja S."/>
            <person name="Hansen M."/>
            <person name="Howarth C."/>
            <person name="Imamovic A."/>
            <person name="Ireland A."/>
            <person name="Larimer J."/>
            <person name="McCowan C."/>
            <person name="Murphy C."/>
            <person name="Pearson M."/>
            <person name="Poon T.W."/>
            <person name="Priest M."/>
            <person name="Roberts A."/>
            <person name="Saif S."/>
            <person name="Shea T."/>
            <person name="Sisk P."/>
            <person name="Sykes S."/>
            <person name="Wortman J."/>
            <person name="Nusbaum C."/>
            <person name="Birren B."/>
        </authorList>
    </citation>
    <scope>NUCLEOTIDE SEQUENCE [LARGE SCALE GENOMIC DNA]</scope>
    <source>
        <strain evidence="2">A-37</strain>
    </source>
</reference>
<dbReference type="EnsemblMetazoa" id="ACUA012917-RA">
    <property type="protein sequence ID" value="ACUA012917-PA"/>
    <property type="gene ID" value="ACUA012917"/>
</dbReference>
<evidence type="ECO:0000313" key="2">
    <source>
        <dbReference type="Proteomes" id="UP000075883"/>
    </source>
</evidence>
<organism evidence="1 2">
    <name type="scientific">Anopheles culicifacies</name>
    <dbReference type="NCBI Taxonomy" id="139723"/>
    <lineage>
        <taxon>Eukaryota</taxon>
        <taxon>Metazoa</taxon>
        <taxon>Ecdysozoa</taxon>
        <taxon>Arthropoda</taxon>
        <taxon>Hexapoda</taxon>
        <taxon>Insecta</taxon>
        <taxon>Pterygota</taxon>
        <taxon>Neoptera</taxon>
        <taxon>Endopterygota</taxon>
        <taxon>Diptera</taxon>
        <taxon>Nematocera</taxon>
        <taxon>Culicoidea</taxon>
        <taxon>Culicidae</taxon>
        <taxon>Anophelinae</taxon>
        <taxon>Anopheles</taxon>
        <taxon>culicifacies species complex</taxon>
    </lineage>
</organism>